<dbReference type="Pfam" id="PF13302">
    <property type="entry name" value="Acetyltransf_3"/>
    <property type="match status" value="1"/>
</dbReference>
<dbReference type="GO" id="GO:0008999">
    <property type="term" value="F:protein-N-terminal-alanine acetyltransferase activity"/>
    <property type="evidence" value="ECO:0000318"/>
    <property type="project" value="GO_Central"/>
</dbReference>
<dbReference type="InterPro" id="IPR051908">
    <property type="entry name" value="Ribosomal_N-acetyltransferase"/>
</dbReference>
<dbReference type="AlphaFoldDB" id="H3G824"/>
<dbReference type="eggNOG" id="ENOG502RYBC">
    <property type="taxonomic scope" value="Eukaryota"/>
</dbReference>
<dbReference type="GO" id="GO:1990189">
    <property type="term" value="F:protein N-terminal-serine acetyltransferase activity"/>
    <property type="evidence" value="ECO:0000318"/>
    <property type="project" value="GO_Central"/>
</dbReference>
<accession>H3G824</accession>
<evidence type="ECO:0000259" key="1">
    <source>
        <dbReference type="PROSITE" id="PS51186"/>
    </source>
</evidence>
<keyword evidence="3" id="KW-1185">Reference proteome</keyword>
<evidence type="ECO:0000313" key="3">
    <source>
        <dbReference type="Proteomes" id="UP000005238"/>
    </source>
</evidence>
<dbReference type="InterPro" id="IPR016181">
    <property type="entry name" value="Acyl_CoA_acyltransferase"/>
</dbReference>
<reference evidence="2" key="2">
    <citation type="submission" date="2015-06" db="UniProtKB">
        <authorList>
            <consortium name="EnsemblProtists"/>
        </authorList>
    </citation>
    <scope>IDENTIFICATION</scope>
    <source>
        <strain evidence="2">Pr102</strain>
    </source>
</reference>
<dbReference type="VEuPathDB" id="FungiDB:KRP23_9507"/>
<feature type="domain" description="N-acetyltransferase" evidence="1">
    <location>
        <begin position="37"/>
        <end position="180"/>
    </location>
</feature>
<evidence type="ECO:0000313" key="2">
    <source>
        <dbReference type="EnsemblProtists" id="Phyra54683"/>
    </source>
</evidence>
<sequence length="224" mass="25490">QPVGFSLEDWNPPPFPPHKTLRGQYCQLEPLTVSHTPDLWEAQSEDANGARWTYMPYGPFTSSDEFQKWIVNGTHAQDPQFYAIVVDGQAVGFISYLRIDPSHGVIEIGHVYYSLRLAKTRAATEAIYLLASNAFQLGYRRLEWKCDSCNLPSRNAATRYGFTYEGLFRQATVYKGRTRDTTWFSIIDSDWNGGLKDAFERWLEPSNFDEDGQQALKLSALTAS</sequence>
<dbReference type="InterPro" id="IPR000182">
    <property type="entry name" value="GNAT_dom"/>
</dbReference>
<dbReference type="HOGENOM" id="CLU_013985_1_2_1"/>
<dbReference type="OMA" id="FRKHMVI"/>
<dbReference type="EnsemblProtists" id="Phyra54683">
    <property type="protein sequence ID" value="Phyra54683"/>
    <property type="gene ID" value="Phyra54683"/>
</dbReference>
<dbReference type="EMBL" id="DS566090">
    <property type="status" value="NOT_ANNOTATED_CDS"/>
    <property type="molecule type" value="Genomic_DNA"/>
</dbReference>
<dbReference type="FunFam" id="3.40.630.30:FF:000047">
    <property type="entry name" value="Acetyltransferase, GNAT family"/>
    <property type="match status" value="1"/>
</dbReference>
<dbReference type="SUPFAM" id="SSF55729">
    <property type="entry name" value="Acyl-CoA N-acyltransferases (Nat)"/>
    <property type="match status" value="1"/>
</dbReference>
<organism evidence="2 3">
    <name type="scientific">Phytophthora ramorum</name>
    <name type="common">Sudden oak death agent</name>
    <dbReference type="NCBI Taxonomy" id="164328"/>
    <lineage>
        <taxon>Eukaryota</taxon>
        <taxon>Sar</taxon>
        <taxon>Stramenopiles</taxon>
        <taxon>Oomycota</taxon>
        <taxon>Peronosporomycetes</taxon>
        <taxon>Peronosporales</taxon>
        <taxon>Peronosporaceae</taxon>
        <taxon>Phytophthora</taxon>
    </lineage>
</organism>
<dbReference type="Gene3D" id="3.40.630.30">
    <property type="match status" value="1"/>
</dbReference>
<protein>
    <recommendedName>
        <fullName evidence="1">N-acetyltransferase domain-containing protein</fullName>
    </recommendedName>
</protein>
<proteinExistence type="predicted"/>
<dbReference type="STRING" id="164328.H3G824"/>
<dbReference type="InParanoid" id="H3G824"/>
<dbReference type="CDD" id="cd04301">
    <property type="entry name" value="NAT_SF"/>
    <property type="match status" value="1"/>
</dbReference>
<dbReference type="PROSITE" id="PS51186">
    <property type="entry name" value="GNAT"/>
    <property type="match status" value="1"/>
</dbReference>
<dbReference type="Proteomes" id="UP000005238">
    <property type="component" value="Unassembled WGS sequence"/>
</dbReference>
<reference evidence="3" key="1">
    <citation type="journal article" date="2006" name="Science">
        <title>Phytophthora genome sequences uncover evolutionary origins and mechanisms of pathogenesis.</title>
        <authorList>
            <person name="Tyler B.M."/>
            <person name="Tripathy S."/>
            <person name="Zhang X."/>
            <person name="Dehal P."/>
            <person name="Jiang R.H."/>
            <person name="Aerts A."/>
            <person name="Arredondo F.D."/>
            <person name="Baxter L."/>
            <person name="Bensasson D."/>
            <person name="Beynon J.L."/>
            <person name="Chapman J."/>
            <person name="Damasceno C.M."/>
            <person name="Dorrance A.E."/>
            <person name="Dou D."/>
            <person name="Dickerman A.W."/>
            <person name="Dubchak I.L."/>
            <person name="Garbelotto M."/>
            <person name="Gijzen M."/>
            <person name="Gordon S.G."/>
            <person name="Govers F."/>
            <person name="Grunwald N.J."/>
            <person name="Huang W."/>
            <person name="Ivors K.L."/>
            <person name="Jones R.W."/>
            <person name="Kamoun S."/>
            <person name="Krampis K."/>
            <person name="Lamour K.H."/>
            <person name="Lee M.K."/>
            <person name="McDonald W.H."/>
            <person name="Medina M."/>
            <person name="Meijer H.J."/>
            <person name="Nordberg E.K."/>
            <person name="Maclean D.J."/>
            <person name="Ospina-Giraldo M.D."/>
            <person name="Morris P.F."/>
            <person name="Phuntumart V."/>
            <person name="Putnam N.H."/>
            <person name="Rash S."/>
            <person name="Rose J.K."/>
            <person name="Sakihama Y."/>
            <person name="Salamov A.A."/>
            <person name="Savidor A."/>
            <person name="Scheuring C.F."/>
            <person name="Smith B.M."/>
            <person name="Sobral B.W."/>
            <person name="Terry A."/>
            <person name="Torto-Alalibo T.A."/>
            <person name="Win J."/>
            <person name="Xu Z."/>
            <person name="Zhang H."/>
            <person name="Grigoriev I.V."/>
            <person name="Rokhsar D.S."/>
            <person name="Boore J.L."/>
        </authorList>
    </citation>
    <scope>NUCLEOTIDE SEQUENCE [LARGE SCALE GENOMIC DNA]</scope>
    <source>
        <strain evidence="3">Pr102</strain>
    </source>
</reference>
<dbReference type="PANTHER" id="PTHR43441">
    <property type="entry name" value="RIBOSOMAL-PROTEIN-SERINE ACETYLTRANSFERASE"/>
    <property type="match status" value="1"/>
</dbReference>
<dbReference type="VEuPathDB" id="FungiDB:KRP22_13841"/>
<name>H3G824_PHYRM</name>
<dbReference type="PANTHER" id="PTHR43441:SF2">
    <property type="entry name" value="FAMILY ACETYLTRANSFERASE, PUTATIVE (AFU_ORTHOLOGUE AFUA_7G00850)-RELATED"/>
    <property type="match status" value="1"/>
</dbReference>